<dbReference type="Pfam" id="PF11799">
    <property type="entry name" value="IMS_C"/>
    <property type="match status" value="1"/>
</dbReference>
<evidence type="ECO:0000313" key="4">
    <source>
        <dbReference type="Proteomes" id="UP000289440"/>
    </source>
</evidence>
<dbReference type="PANTHER" id="PTHR11076:SF33">
    <property type="entry name" value="DNA POLYMERASE KAPPA"/>
    <property type="match status" value="1"/>
</dbReference>
<dbReference type="SUPFAM" id="SSF100879">
    <property type="entry name" value="Lesion bypass DNA polymerase (Y-family), little finger domain"/>
    <property type="match status" value="1"/>
</dbReference>
<dbReference type="KEGG" id="mnu:NCTC10166_00798"/>
<dbReference type="RefSeq" id="WP_129720177.1">
    <property type="nucleotide sequence ID" value="NZ_LR214951.1"/>
</dbReference>
<dbReference type="Gene3D" id="3.30.70.270">
    <property type="match status" value="1"/>
</dbReference>
<sequence length="394" mass="46281">MSLKSKVIAHIDIDSFFVSAERKSNPYLIDKPIAIASKRKNAISISLSYEIKKFNISTVQPISQLQKKIPNLVIVNPNMNLYLDESESFFNFIKENFSDKIEKFSIDECFLDVTDFYKKFNNKEKMGFYIRDEIKKNLNLPVTVGISFNKYLAKMATNLAKPFGVKVLEKKDIKKEIYPLELQALPGLGRQYSKKIFKNQNLKISDFINYCKENKNINKNLFHIFQNLTSIGDDKILVEKKTTKLVSRQFTLENNDNYDAKHILEIIKILALDISNKMKRNLLSSNLIFLNFLTFEHEKKEKKLKLSSYIDDFEIFYKHLVKIFNALWDYQNIKRITVGFLNPVFRNNQKEIFTKPNLQDNKVESLIEKVNNQMKLNILLTLRQLKENKNKNKL</sequence>
<keyword evidence="3" id="KW-0548">Nucleotidyltransferase</keyword>
<accession>A0A449A6F6</accession>
<reference evidence="3 4" key="1">
    <citation type="submission" date="2019-01" db="EMBL/GenBank/DDBJ databases">
        <authorList>
            <consortium name="Pathogen Informatics"/>
        </authorList>
    </citation>
    <scope>NUCLEOTIDE SEQUENCE [LARGE SCALE GENOMIC DNA]</scope>
    <source>
        <strain evidence="3 4">NCTC10166</strain>
    </source>
</reference>
<dbReference type="InterPro" id="IPR017961">
    <property type="entry name" value="DNA_pol_Y-fam_little_finger"/>
</dbReference>
<dbReference type="PANTHER" id="PTHR11076">
    <property type="entry name" value="DNA REPAIR POLYMERASE UMUC / TRANSFERASE FAMILY MEMBER"/>
    <property type="match status" value="1"/>
</dbReference>
<dbReference type="EMBL" id="LR214951">
    <property type="protein sequence ID" value="VEU59812.1"/>
    <property type="molecule type" value="Genomic_DNA"/>
</dbReference>
<dbReference type="InterPro" id="IPR050116">
    <property type="entry name" value="DNA_polymerase-Y"/>
</dbReference>
<dbReference type="GO" id="GO:0009432">
    <property type="term" value="P:SOS response"/>
    <property type="evidence" value="ECO:0007669"/>
    <property type="project" value="TreeGrafter"/>
</dbReference>
<dbReference type="GO" id="GO:0003887">
    <property type="term" value="F:DNA-directed DNA polymerase activity"/>
    <property type="evidence" value="ECO:0007669"/>
    <property type="project" value="UniProtKB-EC"/>
</dbReference>
<dbReference type="Proteomes" id="UP000289440">
    <property type="component" value="Chromosome"/>
</dbReference>
<dbReference type="EC" id="2.7.7.7" evidence="3"/>
<dbReference type="SUPFAM" id="SSF56672">
    <property type="entry name" value="DNA/RNA polymerases"/>
    <property type="match status" value="1"/>
</dbReference>
<dbReference type="InterPro" id="IPR043128">
    <property type="entry name" value="Rev_trsase/Diguanyl_cyclase"/>
</dbReference>
<organism evidence="3 4">
    <name type="scientific">Mesomycoplasma neurolyticum</name>
    <dbReference type="NCBI Taxonomy" id="2120"/>
    <lineage>
        <taxon>Bacteria</taxon>
        <taxon>Bacillati</taxon>
        <taxon>Mycoplasmatota</taxon>
        <taxon>Mycoplasmoidales</taxon>
        <taxon>Metamycoplasmataceae</taxon>
        <taxon>Mesomycoplasma</taxon>
    </lineage>
</organism>
<evidence type="ECO:0000256" key="1">
    <source>
        <dbReference type="ARBA" id="ARBA00010945"/>
    </source>
</evidence>
<dbReference type="InterPro" id="IPR001126">
    <property type="entry name" value="UmuC"/>
</dbReference>
<dbReference type="GO" id="GO:0006281">
    <property type="term" value="P:DNA repair"/>
    <property type="evidence" value="ECO:0007669"/>
    <property type="project" value="InterPro"/>
</dbReference>
<dbReference type="Gene3D" id="3.40.1170.60">
    <property type="match status" value="1"/>
</dbReference>
<dbReference type="InterPro" id="IPR036775">
    <property type="entry name" value="DNA_pol_Y-fam_lit_finger_sf"/>
</dbReference>
<dbReference type="OrthoDB" id="9808813at2"/>
<comment type="similarity">
    <text evidence="1">Belongs to the DNA polymerase type-Y family.</text>
</comment>
<dbReference type="PROSITE" id="PS50173">
    <property type="entry name" value="UMUC"/>
    <property type="match status" value="1"/>
</dbReference>
<evidence type="ECO:0000313" key="3">
    <source>
        <dbReference type="EMBL" id="VEU59812.1"/>
    </source>
</evidence>
<protein>
    <submittedName>
        <fullName evidence="3">DNA polymerase IV</fullName>
        <ecNumber evidence="3">2.7.7.7</ecNumber>
    </submittedName>
</protein>
<dbReference type="InterPro" id="IPR043502">
    <property type="entry name" value="DNA/RNA_pol_sf"/>
</dbReference>
<keyword evidence="4" id="KW-1185">Reference proteome</keyword>
<dbReference type="Pfam" id="PF00817">
    <property type="entry name" value="IMS"/>
    <property type="match status" value="1"/>
</dbReference>
<proteinExistence type="inferred from homology"/>
<dbReference type="GO" id="GO:0003684">
    <property type="term" value="F:damaged DNA binding"/>
    <property type="evidence" value="ECO:0007669"/>
    <property type="project" value="InterPro"/>
</dbReference>
<dbReference type="GO" id="GO:0005829">
    <property type="term" value="C:cytosol"/>
    <property type="evidence" value="ECO:0007669"/>
    <property type="project" value="TreeGrafter"/>
</dbReference>
<dbReference type="AlphaFoldDB" id="A0A449A6F6"/>
<name>A0A449A6F6_9BACT</name>
<gene>
    <name evidence="3" type="primary">dinP</name>
    <name evidence="3" type="ORF">NCTC10166_00798</name>
</gene>
<dbReference type="GO" id="GO:0042276">
    <property type="term" value="P:error-prone translesion synthesis"/>
    <property type="evidence" value="ECO:0007669"/>
    <property type="project" value="TreeGrafter"/>
</dbReference>
<feature type="domain" description="UmuC" evidence="2">
    <location>
        <begin position="8"/>
        <end position="189"/>
    </location>
</feature>
<evidence type="ECO:0000259" key="2">
    <source>
        <dbReference type="PROSITE" id="PS50173"/>
    </source>
</evidence>
<keyword evidence="3" id="KW-0808">Transferase</keyword>